<name>A0A699JA41_TANCI</name>
<comment type="caution">
    <text evidence="1">The sequence shown here is derived from an EMBL/GenBank/DDBJ whole genome shotgun (WGS) entry which is preliminary data.</text>
</comment>
<evidence type="ECO:0000313" key="1">
    <source>
        <dbReference type="EMBL" id="GFA23280.1"/>
    </source>
</evidence>
<proteinExistence type="predicted"/>
<accession>A0A699JA41</accession>
<organism evidence="1">
    <name type="scientific">Tanacetum cinerariifolium</name>
    <name type="common">Dalmatian daisy</name>
    <name type="synonym">Chrysanthemum cinerariifolium</name>
    <dbReference type="NCBI Taxonomy" id="118510"/>
    <lineage>
        <taxon>Eukaryota</taxon>
        <taxon>Viridiplantae</taxon>
        <taxon>Streptophyta</taxon>
        <taxon>Embryophyta</taxon>
        <taxon>Tracheophyta</taxon>
        <taxon>Spermatophyta</taxon>
        <taxon>Magnoliopsida</taxon>
        <taxon>eudicotyledons</taxon>
        <taxon>Gunneridae</taxon>
        <taxon>Pentapetalae</taxon>
        <taxon>asterids</taxon>
        <taxon>campanulids</taxon>
        <taxon>Asterales</taxon>
        <taxon>Asteraceae</taxon>
        <taxon>Asteroideae</taxon>
        <taxon>Anthemideae</taxon>
        <taxon>Anthemidinae</taxon>
        <taxon>Tanacetum</taxon>
    </lineage>
</organism>
<sequence>QADPKFQKDYKAEYKKMKAKLALLEASPSSSLNLKNFQPKNKADDELTVGKSHARNGEWVDITIRKINTLLSMDEDDDWQNYLNYINIDLNEQISHQKKKVLGGELFTESSSKMNENKNLFVPASMGILYCMICKRDNHRTSDHKMYTTSLKRSKNYKAQPYQYASSSKQILKEKKKPFPPCTHCGFNDDRLGDYKNYTECRICGSYDHFTSGHNYVIHIRGGMLVESSQSSESLIGVKCNTCGSTMHPTTDYNDFDHF</sequence>
<gene>
    <name evidence="1" type="ORF">Tci_595252</name>
</gene>
<protein>
    <submittedName>
        <fullName evidence="1">Uncharacterized protein</fullName>
    </submittedName>
</protein>
<feature type="non-terminal residue" evidence="1">
    <location>
        <position position="1"/>
    </location>
</feature>
<dbReference type="EMBL" id="BKCJ010389702">
    <property type="protein sequence ID" value="GFA23280.1"/>
    <property type="molecule type" value="Genomic_DNA"/>
</dbReference>
<reference evidence="1" key="1">
    <citation type="journal article" date="2019" name="Sci. Rep.">
        <title>Draft genome of Tanacetum cinerariifolium, the natural source of mosquito coil.</title>
        <authorList>
            <person name="Yamashiro T."/>
            <person name="Shiraishi A."/>
            <person name="Satake H."/>
            <person name="Nakayama K."/>
        </authorList>
    </citation>
    <scope>NUCLEOTIDE SEQUENCE</scope>
</reference>
<dbReference type="AlphaFoldDB" id="A0A699JA41"/>